<dbReference type="GO" id="GO:0005739">
    <property type="term" value="C:mitochondrion"/>
    <property type="evidence" value="ECO:0007669"/>
    <property type="project" value="TreeGrafter"/>
</dbReference>
<evidence type="ECO:0000313" key="5">
    <source>
        <dbReference type="Proteomes" id="UP000838756"/>
    </source>
</evidence>
<keyword evidence="5" id="KW-1185">Reference proteome</keyword>
<feature type="active site" description="Proton acceptor" evidence="2">
    <location>
        <position position="76"/>
    </location>
</feature>
<comment type="caution">
    <text evidence="4">The sequence shown here is derived from an EMBL/GenBank/DDBJ whole genome shotgun (WGS) entry which is preliminary data.</text>
</comment>
<dbReference type="InterPro" id="IPR039551">
    <property type="entry name" value="Cho/carn_acyl_trans"/>
</dbReference>
<dbReference type="GO" id="GO:0009437">
    <property type="term" value="P:carnitine metabolic process"/>
    <property type="evidence" value="ECO:0007669"/>
    <property type="project" value="TreeGrafter"/>
</dbReference>
<dbReference type="GO" id="GO:0004095">
    <property type="term" value="F:carnitine O-palmitoyltransferase activity"/>
    <property type="evidence" value="ECO:0007669"/>
    <property type="project" value="TreeGrafter"/>
</dbReference>
<feature type="domain" description="Choline/carnitine acyltransferase" evidence="3">
    <location>
        <begin position="29"/>
        <end position="91"/>
    </location>
</feature>
<keyword evidence="1" id="KW-0012">Acyltransferase</keyword>
<dbReference type="Gene3D" id="3.30.559.70">
    <property type="entry name" value="Choline/Carnitine o-acyltransferase, domain 2"/>
    <property type="match status" value="1"/>
</dbReference>
<dbReference type="AlphaFoldDB" id="A0A8S4QKI9"/>
<dbReference type="InterPro" id="IPR000542">
    <property type="entry name" value="Carn_acyl_trans"/>
</dbReference>
<proteinExistence type="predicted"/>
<sequence>MPQEASIVISAISCVCNKTLLFYTDDSEYGFDDQDVTRLDNYGHVLLHGKGYDRWFDKSFNLCFSTDGSVGFNTEHTWADAPVMGHLWEYVI</sequence>
<evidence type="ECO:0000313" key="4">
    <source>
        <dbReference type="EMBL" id="CAH2209510.1"/>
    </source>
</evidence>
<dbReference type="InterPro" id="IPR042231">
    <property type="entry name" value="Cho/carn_acyl_trans_2"/>
</dbReference>
<reference evidence="4" key="1">
    <citation type="submission" date="2022-03" db="EMBL/GenBank/DDBJ databases">
        <authorList>
            <person name="Lindestad O."/>
        </authorList>
    </citation>
    <scope>NUCLEOTIDE SEQUENCE</scope>
</reference>
<dbReference type="GO" id="GO:0006631">
    <property type="term" value="P:fatty acid metabolic process"/>
    <property type="evidence" value="ECO:0007669"/>
    <property type="project" value="TreeGrafter"/>
</dbReference>
<dbReference type="PANTHER" id="PTHR22589:SF31">
    <property type="entry name" value="CARNITINE O-PALMITOYLTRANSFERASE"/>
    <property type="match status" value="1"/>
</dbReference>
<dbReference type="Pfam" id="PF00755">
    <property type="entry name" value="Carn_acyltransf"/>
    <property type="match status" value="1"/>
</dbReference>
<accession>A0A8S4QKI9</accession>
<evidence type="ECO:0000256" key="2">
    <source>
        <dbReference type="PIRSR" id="PIRSR600542-1"/>
    </source>
</evidence>
<dbReference type="PANTHER" id="PTHR22589">
    <property type="entry name" value="CARNITINE O-ACYLTRANSFERASE"/>
    <property type="match status" value="1"/>
</dbReference>
<gene>
    <name evidence="4" type="primary">jg9926</name>
    <name evidence="4" type="ORF">PAEG_LOCUS1908</name>
</gene>
<dbReference type="SUPFAM" id="SSF52777">
    <property type="entry name" value="CoA-dependent acyltransferases"/>
    <property type="match status" value="1"/>
</dbReference>
<protein>
    <submittedName>
        <fullName evidence="4">Jg9926 protein</fullName>
    </submittedName>
</protein>
<dbReference type="Proteomes" id="UP000838756">
    <property type="component" value="Unassembled WGS sequence"/>
</dbReference>
<organism evidence="4 5">
    <name type="scientific">Pararge aegeria aegeria</name>
    <dbReference type="NCBI Taxonomy" id="348720"/>
    <lineage>
        <taxon>Eukaryota</taxon>
        <taxon>Metazoa</taxon>
        <taxon>Ecdysozoa</taxon>
        <taxon>Arthropoda</taxon>
        <taxon>Hexapoda</taxon>
        <taxon>Insecta</taxon>
        <taxon>Pterygota</taxon>
        <taxon>Neoptera</taxon>
        <taxon>Endopterygota</taxon>
        <taxon>Lepidoptera</taxon>
        <taxon>Glossata</taxon>
        <taxon>Ditrysia</taxon>
        <taxon>Papilionoidea</taxon>
        <taxon>Nymphalidae</taxon>
        <taxon>Satyrinae</taxon>
        <taxon>Satyrini</taxon>
        <taxon>Parargina</taxon>
        <taxon>Pararge</taxon>
    </lineage>
</organism>
<feature type="non-terminal residue" evidence="4">
    <location>
        <position position="1"/>
    </location>
</feature>
<dbReference type="EMBL" id="CAKXAJ010006114">
    <property type="protein sequence ID" value="CAH2209510.1"/>
    <property type="molecule type" value="Genomic_DNA"/>
</dbReference>
<name>A0A8S4QKI9_9NEOP</name>
<dbReference type="OrthoDB" id="240216at2759"/>
<evidence type="ECO:0000256" key="1">
    <source>
        <dbReference type="ARBA" id="ARBA00023315"/>
    </source>
</evidence>
<keyword evidence="1" id="KW-0808">Transferase</keyword>
<evidence type="ECO:0000259" key="3">
    <source>
        <dbReference type="Pfam" id="PF00755"/>
    </source>
</evidence>